<dbReference type="EMBL" id="JAYWTM010000006">
    <property type="protein sequence ID" value="MEC5342732.1"/>
    <property type="molecule type" value="Genomic_DNA"/>
</dbReference>
<feature type="domain" description="HTH tetR-type" evidence="3">
    <location>
        <begin position="22"/>
        <end position="82"/>
    </location>
</feature>
<keyword evidence="1 2" id="KW-0238">DNA-binding</keyword>
<evidence type="ECO:0000313" key="4">
    <source>
        <dbReference type="EMBL" id="MEC5342732.1"/>
    </source>
</evidence>
<evidence type="ECO:0000313" key="5">
    <source>
        <dbReference type="Proteomes" id="UP001309705"/>
    </source>
</evidence>
<dbReference type="Proteomes" id="UP001309705">
    <property type="component" value="Unassembled WGS sequence"/>
</dbReference>
<comment type="caution">
    <text evidence="4">The sequence shown here is derived from an EMBL/GenBank/DDBJ whole genome shotgun (WGS) entry which is preliminary data.</text>
</comment>
<evidence type="ECO:0000256" key="2">
    <source>
        <dbReference type="PROSITE-ProRule" id="PRU00335"/>
    </source>
</evidence>
<dbReference type="PANTHER" id="PTHR30055:SF223">
    <property type="entry name" value="HTH-TYPE TRANSCRIPTIONAL REGULATOR UIDR"/>
    <property type="match status" value="1"/>
</dbReference>
<dbReference type="SUPFAM" id="SSF46689">
    <property type="entry name" value="Homeodomain-like"/>
    <property type="match status" value="1"/>
</dbReference>
<dbReference type="InterPro" id="IPR001647">
    <property type="entry name" value="HTH_TetR"/>
</dbReference>
<dbReference type="PRINTS" id="PR00455">
    <property type="entry name" value="HTHTETR"/>
</dbReference>
<dbReference type="PANTHER" id="PTHR30055">
    <property type="entry name" value="HTH-TYPE TRANSCRIPTIONAL REGULATOR RUTR"/>
    <property type="match status" value="1"/>
</dbReference>
<sequence>MSKRVAAAHGNSVRKRRRLTREARYSQLIDTAWKVIHEEGTDALSLGRLAEAAGITKPTVYEHFGTRHGLLTALYQDFDSRHGIMIDDAIAAGKPVLQDKARVIASSYIRCVLNEGREIPGVLAALSGSPELAEMCKKCQHAFLEKCRQALAPFLGTKTLSAAALWAMLGAADALASVALSGEVSERQACHELYEIILAMAHRAV</sequence>
<evidence type="ECO:0000256" key="1">
    <source>
        <dbReference type="ARBA" id="ARBA00023125"/>
    </source>
</evidence>
<proteinExistence type="predicted"/>
<dbReference type="InterPro" id="IPR050109">
    <property type="entry name" value="HTH-type_TetR-like_transc_reg"/>
</dbReference>
<evidence type="ECO:0000259" key="3">
    <source>
        <dbReference type="PROSITE" id="PS50977"/>
    </source>
</evidence>
<name>A0ABU6JQE2_9GAMM</name>
<dbReference type="PROSITE" id="PS50977">
    <property type="entry name" value="HTH_TETR_2"/>
    <property type="match status" value="1"/>
</dbReference>
<dbReference type="Gene3D" id="1.10.357.10">
    <property type="entry name" value="Tetracycline Repressor, domain 2"/>
    <property type="match status" value="1"/>
</dbReference>
<protein>
    <submittedName>
        <fullName evidence="4">TetR/AcrR family transcriptional regulator</fullName>
    </submittedName>
</protein>
<accession>A0ABU6JQE2</accession>
<dbReference type="Pfam" id="PF00440">
    <property type="entry name" value="TetR_N"/>
    <property type="match status" value="1"/>
</dbReference>
<dbReference type="RefSeq" id="WP_327617751.1">
    <property type="nucleotide sequence ID" value="NZ_JAYWTM010000006.1"/>
</dbReference>
<keyword evidence="5" id="KW-1185">Reference proteome</keyword>
<feature type="DNA-binding region" description="H-T-H motif" evidence="2">
    <location>
        <begin position="45"/>
        <end position="64"/>
    </location>
</feature>
<dbReference type="InterPro" id="IPR009057">
    <property type="entry name" value="Homeodomain-like_sf"/>
</dbReference>
<reference evidence="4 5" key="1">
    <citation type="journal article" date="2017" name="Int. J. Syst. Evol. Microbiol.">
        <title>Brenneria populi subsp. brevivirga subsp. nov. isolated from symptomatic bark of Populus x euramericana canker, and description of Brenneria populi subsp. populi subsp. nov.</title>
        <authorList>
            <person name="Zheng M.H."/>
            <person name="Piao C.G."/>
            <person name="Xue H."/>
            <person name="Guo M.W."/>
            <person name="Li Y."/>
        </authorList>
    </citation>
    <scope>NUCLEOTIDE SEQUENCE [LARGE SCALE GENOMIC DNA]</scope>
    <source>
        <strain evidence="4 5">D9-5</strain>
    </source>
</reference>
<gene>
    <name evidence="4" type="ORF">VSX58_08930</name>
</gene>
<organism evidence="4 5">
    <name type="scientific">Brenneria populi</name>
    <dbReference type="NCBI Taxonomy" id="1505588"/>
    <lineage>
        <taxon>Bacteria</taxon>
        <taxon>Pseudomonadati</taxon>
        <taxon>Pseudomonadota</taxon>
        <taxon>Gammaproteobacteria</taxon>
        <taxon>Enterobacterales</taxon>
        <taxon>Pectobacteriaceae</taxon>
        <taxon>Brenneria</taxon>
    </lineage>
</organism>